<sequence length="341" mass="40471">MAWAHTRNREYLKRGCTVDVLNFNADTDYCFQGINVYTKASVGYDLSNYDLVISHAPNIKNHYFYILKAKFKKIIFFFHGHEVLYTEKDYPKAYFYREVSRLRRLSKTIYDWGKIKLVKRLIHRVTGDRSHLVFVSEWMKEQYEKNIGLMLSPNKYSCIPNPVWHDFVDKRHRPPPTDSKVKVITLRKLDESKYAVDLVVRIAEQNPDVEFHIYGKGQFFKYYNKPDNVIHTPQLVEQHKLADFFNNFHLALLPTRYDAQGVLACEAATYNMPLISSDIKVVKEMLARFPHVYLMDNDKPEDINIQDIYNRLKNRVKSDFYFAPENTVSLELKVFERFIHE</sequence>
<reference evidence="4" key="1">
    <citation type="submission" date="2015-08" db="EMBL/GenBank/DDBJ databases">
        <authorList>
            <person name="Kim K.M."/>
        </authorList>
    </citation>
    <scope>NUCLEOTIDE SEQUENCE [LARGE SCALE GENOMIC DNA]</scope>
    <source>
        <strain evidence="4">KCTC 23892</strain>
    </source>
</reference>
<protein>
    <recommendedName>
        <fullName evidence="2">Glycosyl transferase family 1 domain-containing protein</fullName>
    </recommendedName>
</protein>
<dbReference type="PANTHER" id="PTHR46401">
    <property type="entry name" value="GLYCOSYLTRANSFERASE WBBK-RELATED"/>
    <property type="match status" value="1"/>
</dbReference>
<proteinExistence type="predicted"/>
<evidence type="ECO:0000313" key="3">
    <source>
        <dbReference type="EMBL" id="AOE50149.1"/>
    </source>
</evidence>
<dbReference type="SUPFAM" id="SSF53756">
    <property type="entry name" value="UDP-Glycosyltransferase/glycogen phosphorylase"/>
    <property type="match status" value="1"/>
</dbReference>
<evidence type="ECO:0000256" key="1">
    <source>
        <dbReference type="ARBA" id="ARBA00022679"/>
    </source>
</evidence>
<gene>
    <name evidence="3" type="ORF">KS2013_1437</name>
</gene>
<dbReference type="PANTHER" id="PTHR46401:SF2">
    <property type="entry name" value="GLYCOSYLTRANSFERASE WBBK-RELATED"/>
    <property type="match status" value="1"/>
</dbReference>
<dbReference type="GO" id="GO:0009103">
    <property type="term" value="P:lipopolysaccharide biosynthetic process"/>
    <property type="evidence" value="ECO:0007669"/>
    <property type="project" value="TreeGrafter"/>
</dbReference>
<feature type="domain" description="Glycosyl transferase family 1" evidence="2">
    <location>
        <begin position="183"/>
        <end position="303"/>
    </location>
</feature>
<evidence type="ECO:0000313" key="4">
    <source>
        <dbReference type="Proteomes" id="UP000094147"/>
    </source>
</evidence>
<dbReference type="Gene3D" id="3.40.50.2000">
    <property type="entry name" value="Glycogen Phosphorylase B"/>
    <property type="match status" value="2"/>
</dbReference>
<accession>A0A1B3BBI4</accession>
<dbReference type="Pfam" id="PF00534">
    <property type="entry name" value="Glycos_transf_1"/>
    <property type="match status" value="1"/>
</dbReference>
<dbReference type="RefSeq" id="WP_068991867.1">
    <property type="nucleotide sequence ID" value="NZ_CP012418.1"/>
</dbReference>
<dbReference type="InterPro" id="IPR001296">
    <property type="entry name" value="Glyco_trans_1"/>
</dbReference>
<dbReference type="CDD" id="cd03801">
    <property type="entry name" value="GT4_PimA-like"/>
    <property type="match status" value="1"/>
</dbReference>
<keyword evidence="4" id="KW-1185">Reference proteome</keyword>
<keyword evidence="1" id="KW-0808">Transferase</keyword>
<name>A0A1B3BBI4_9GAMM</name>
<dbReference type="KEGG" id="ksd:KS2013_1437"/>
<dbReference type="STRING" id="1144748.KS2013_1437"/>
<dbReference type="Proteomes" id="UP000094147">
    <property type="component" value="Chromosome"/>
</dbReference>
<dbReference type="EMBL" id="CP012418">
    <property type="protein sequence ID" value="AOE50149.1"/>
    <property type="molecule type" value="Genomic_DNA"/>
</dbReference>
<evidence type="ECO:0000259" key="2">
    <source>
        <dbReference type="Pfam" id="PF00534"/>
    </source>
</evidence>
<dbReference type="AlphaFoldDB" id="A0A1B3BBI4"/>
<organism evidence="3 4">
    <name type="scientific">Kangiella sediminilitoris</name>
    <dbReference type="NCBI Taxonomy" id="1144748"/>
    <lineage>
        <taxon>Bacteria</taxon>
        <taxon>Pseudomonadati</taxon>
        <taxon>Pseudomonadota</taxon>
        <taxon>Gammaproteobacteria</taxon>
        <taxon>Kangiellales</taxon>
        <taxon>Kangiellaceae</taxon>
        <taxon>Kangiella</taxon>
    </lineage>
</organism>
<dbReference type="GO" id="GO:0016757">
    <property type="term" value="F:glycosyltransferase activity"/>
    <property type="evidence" value="ECO:0007669"/>
    <property type="project" value="TreeGrafter"/>
</dbReference>